<reference evidence="4 5" key="1">
    <citation type="journal article" date="2015" name="Int. J. Syst. Evol. Microbiol.">
        <title>Mariniphaga sediminis sp. nov., isolated from coastal sediment.</title>
        <authorList>
            <person name="Wang F.Q."/>
            <person name="Shen Q.Y."/>
            <person name="Chen G.J."/>
            <person name="Du Z.J."/>
        </authorList>
    </citation>
    <scope>NUCLEOTIDE SEQUENCE [LARGE SCALE GENOMIC DNA]</scope>
    <source>
        <strain evidence="4 5">SY21</strain>
    </source>
</reference>
<gene>
    <name evidence="4" type="ORF">D1164_13390</name>
</gene>
<dbReference type="PIRSF" id="PIRSF018266">
    <property type="entry name" value="FecR"/>
    <property type="match status" value="1"/>
</dbReference>
<dbReference type="AlphaFoldDB" id="A0A399D1R8"/>
<keyword evidence="5" id="KW-1185">Reference proteome</keyword>
<dbReference type="GO" id="GO:0016989">
    <property type="term" value="F:sigma factor antagonist activity"/>
    <property type="evidence" value="ECO:0007669"/>
    <property type="project" value="TreeGrafter"/>
</dbReference>
<accession>A0A399D1R8</accession>
<dbReference type="PANTHER" id="PTHR30273:SF2">
    <property type="entry name" value="PROTEIN FECR"/>
    <property type="match status" value="1"/>
</dbReference>
<dbReference type="Pfam" id="PF16344">
    <property type="entry name" value="FecR_C"/>
    <property type="match status" value="1"/>
</dbReference>
<name>A0A399D1R8_9BACT</name>
<dbReference type="EMBL" id="QWET01000009">
    <property type="protein sequence ID" value="RIH64632.1"/>
    <property type="molecule type" value="Genomic_DNA"/>
</dbReference>
<evidence type="ECO:0000313" key="4">
    <source>
        <dbReference type="EMBL" id="RIH64632.1"/>
    </source>
</evidence>
<dbReference type="RefSeq" id="WP_119350504.1">
    <property type="nucleotide sequence ID" value="NZ_JBFHKJ010000525.1"/>
</dbReference>
<sequence length="331" mass="38348">MEQKEIIEKIINNEPLYRSEELISWIRESEANRDEYIRYKNAWALLQQGREMSEKFIAEDFEAVKRKMKMPRRQFDFRQVMKYAAIIIFAIMSGYVLNSVVSSTGNQVVSMNEISVPYGNRSLIVLPDGSKAWLTNGSKISYPENFTGKTRDVTLTGEAFFTVAHNKEKPFFVNVGEHRVKVLGTEFSVVAYPDDDMVRVDLVSGKVQMDVKDQSGNYESYSLKPLHGLVLDKKSGNLKNNLKIPDGFFKYWQKGVYEFRDESFESLARKIERIYSVKIVFEDSHIGHNSFTGAFHIDSNIYTIIETFKRASRVPFDYSIEKDKIYIKHVN</sequence>
<comment type="caution">
    <text evidence="4">The sequence shown here is derived from an EMBL/GenBank/DDBJ whole genome shotgun (WGS) entry which is preliminary data.</text>
</comment>
<dbReference type="Pfam" id="PF04773">
    <property type="entry name" value="FecR"/>
    <property type="match status" value="1"/>
</dbReference>
<evidence type="ECO:0000256" key="1">
    <source>
        <dbReference type="SAM" id="Phobius"/>
    </source>
</evidence>
<dbReference type="Proteomes" id="UP000266441">
    <property type="component" value="Unassembled WGS sequence"/>
</dbReference>
<keyword evidence="1" id="KW-0472">Membrane</keyword>
<dbReference type="InterPro" id="IPR006860">
    <property type="entry name" value="FecR"/>
</dbReference>
<evidence type="ECO:0000313" key="5">
    <source>
        <dbReference type="Proteomes" id="UP000266441"/>
    </source>
</evidence>
<keyword evidence="1" id="KW-0812">Transmembrane</keyword>
<protein>
    <submittedName>
        <fullName evidence="4">FecR family protein</fullName>
    </submittedName>
</protein>
<dbReference type="OrthoDB" id="1098987at2"/>
<dbReference type="InterPro" id="IPR012373">
    <property type="entry name" value="Ferrdict_sens_TM"/>
</dbReference>
<evidence type="ECO:0000259" key="2">
    <source>
        <dbReference type="Pfam" id="PF04773"/>
    </source>
</evidence>
<dbReference type="PANTHER" id="PTHR30273">
    <property type="entry name" value="PERIPLASMIC SIGNAL SENSOR AND SIGMA FACTOR ACTIVATOR FECR-RELATED"/>
    <property type="match status" value="1"/>
</dbReference>
<dbReference type="Gene3D" id="3.55.50.30">
    <property type="match status" value="1"/>
</dbReference>
<evidence type="ECO:0000259" key="3">
    <source>
        <dbReference type="Pfam" id="PF16344"/>
    </source>
</evidence>
<dbReference type="Gene3D" id="2.60.120.1440">
    <property type="match status" value="1"/>
</dbReference>
<feature type="domain" description="Protein FecR C-terminal" evidence="3">
    <location>
        <begin position="257"/>
        <end position="327"/>
    </location>
</feature>
<feature type="domain" description="FecR protein" evidence="2">
    <location>
        <begin position="114"/>
        <end position="208"/>
    </location>
</feature>
<dbReference type="InterPro" id="IPR032508">
    <property type="entry name" value="FecR_C"/>
</dbReference>
<proteinExistence type="predicted"/>
<keyword evidence="1" id="KW-1133">Transmembrane helix</keyword>
<feature type="transmembrane region" description="Helical" evidence="1">
    <location>
        <begin position="80"/>
        <end position="97"/>
    </location>
</feature>
<organism evidence="4 5">
    <name type="scientific">Mariniphaga sediminis</name>
    <dbReference type="NCBI Taxonomy" id="1628158"/>
    <lineage>
        <taxon>Bacteria</taxon>
        <taxon>Pseudomonadati</taxon>
        <taxon>Bacteroidota</taxon>
        <taxon>Bacteroidia</taxon>
        <taxon>Marinilabiliales</taxon>
        <taxon>Prolixibacteraceae</taxon>
        <taxon>Mariniphaga</taxon>
    </lineage>
</organism>